<feature type="compositionally biased region" description="Polar residues" evidence="8">
    <location>
        <begin position="127"/>
        <end position="136"/>
    </location>
</feature>
<comment type="subcellular location">
    <subcellularLocation>
        <location evidence="1">Nucleus</location>
    </subcellularLocation>
</comment>
<accession>A0AAD6YE31</accession>
<feature type="region of interest" description="Disordered" evidence="8">
    <location>
        <begin position="684"/>
        <end position="717"/>
    </location>
</feature>
<keyword evidence="3" id="KW-0862">Zinc</keyword>
<feature type="compositionally biased region" description="Polar residues" evidence="8">
    <location>
        <begin position="215"/>
        <end position="233"/>
    </location>
</feature>
<proteinExistence type="predicted"/>
<dbReference type="SMART" id="SM00412">
    <property type="entry name" value="Cu_FIST"/>
    <property type="match status" value="1"/>
</dbReference>
<evidence type="ECO:0000256" key="8">
    <source>
        <dbReference type="SAM" id="MobiDB-lite"/>
    </source>
</evidence>
<keyword evidence="2" id="KW-0479">Metal-binding</keyword>
<dbReference type="InterPro" id="IPR001083">
    <property type="entry name" value="Cu_fist_DNA-bd_dom"/>
</dbReference>
<feature type="compositionally biased region" description="Polar residues" evidence="8">
    <location>
        <begin position="409"/>
        <end position="418"/>
    </location>
</feature>
<dbReference type="InterPro" id="IPR051763">
    <property type="entry name" value="Copper_Homeo_Regul"/>
</dbReference>
<feature type="region of interest" description="Disordered" evidence="8">
    <location>
        <begin position="490"/>
        <end position="513"/>
    </location>
</feature>
<feature type="compositionally biased region" description="Pro residues" evidence="8">
    <location>
        <begin position="193"/>
        <end position="209"/>
    </location>
</feature>
<name>A0AAD6YE31_9AGAR</name>
<comment type="caution">
    <text evidence="10">The sequence shown here is derived from an EMBL/GenBank/DDBJ whole genome shotgun (WGS) entry which is preliminary data.</text>
</comment>
<feature type="compositionally biased region" description="Low complexity" evidence="8">
    <location>
        <begin position="93"/>
        <end position="102"/>
    </location>
</feature>
<dbReference type="SUPFAM" id="SSF57879">
    <property type="entry name" value="Zinc domain conserved in yeast copper-regulated transcription factors"/>
    <property type="match status" value="1"/>
</dbReference>
<evidence type="ECO:0000256" key="7">
    <source>
        <dbReference type="ARBA" id="ARBA00023242"/>
    </source>
</evidence>
<evidence type="ECO:0000256" key="6">
    <source>
        <dbReference type="ARBA" id="ARBA00023163"/>
    </source>
</evidence>
<dbReference type="PANTHER" id="PTHR28088:SF5">
    <property type="entry name" value="TRANSCRIPTIONAL ACTIVATOR HAA1-RELATED"/>
    <property type="match status" value="1"/>
</dbReference>
<dbReference type="PANTHER" id="PTHR28088">
    <property type="entry name" value="TRANSCRIPTIONAL ACTIVATOR HAA1-RELATED"/>
    <property type="match status" value="1"/>
</dbReference>
<feature type="compositionally biased region" description="Polar residues" evidence="8">
    <location>
        <begin position="357"/>
        <end position="379"/>
    </location>
</feature>
<evidence type="ECO:0000313" key="10">
    <source>
        <dbReference type="EMBL" id="KAJ7216311.1"/>
    </source>
</evidence>
<dbReference type="PROSITE" id="PS50073">
    <property type="entry name" value="COPPER_FIST_2"/>
    <property type="match status" value="1"/>
</dbReference>
<reference evidence="10" key="1">
    <citation type="submission" date="2023-03" db="EMBL/GenBank/DDBJ databases">
        <title>Massive genome expansion in bonnet fungi (Mycena s.s.) driven by repeated elements and novel gene families across ecological guilds.</title>
        <authorList>
            <consortium name="Lawrence Berkeley National Laboratory"/>
            <person name="Harder C.B."/>
            <person name="Miyauchi S."/>
            <person name="Viragh M."/>
            <person name="Kuo A."/>
            <person name="Thoen E."/>
            <person name="Andreopoulos B."/>
            <person name="Lu D."/>
            <person name="Skrede I."/>
            <person name="Drula E."/>
            <person name="Henrissat B."/>
            <person name="Morin E."/>
            <person name="Kohler A."/>
            <person name="Barry K."/>
            <person name="LaButti K."/>
            <person name="Morin E."/>
            <person name="Salamov A."/>
            <person name="Lipzen A."/>
            <person name="Mereny Z."/>
            <person name="Hegedus B."/>
            <person name="Baldrian P."/>
            <person name="Stursova M."/>
            <person name="Weitz H."/>
            <person name="Taylor A."/>
            <person name="Grigoriev I.V."/>
            <person name="Nagy L.G."/>
            <person name="Martin F."/>
            <person name="Kauserud H."/>
        </authorList>
    </citation>
    <scope>NUCLEOTIDE SEQUENCE</scope>
    <source>
        <strain evidence="10">9144</strain>
    </source>
</reference>
<sequence length="763" mass="79590">MRSRWAAPTLPAIQGSAGVGAGVVLAEVLISSKKYACETCIKGHRSSACKHTDRPLFEIKKKGRPVTQCEHCRELRKTKQVHVKCICELKEQPSSTPTPTGAKPKKKSTPVLPPHAAFPHGVPAECTTPSPSDSEQGGSAPSASGCSCKAGIGDCHCCTPRKRPGQRRSLPPPTSNNISTSSATILPSNSPSPTLPPHCNPPPLNPRTSPPLGTAPSSQTRAPSPGSSSQARVQSHHILARIAELRPVLPRLSPRDAALQAQAGGQHDLFHGNGHGHHVPGAPHLHTEHFSPYGRAYDLALQGHEGTSAGGFYQQDGRSVESLLSGTSLRSVSSLSGRSTHPDGTKGAATHFPSLGQKGTKSPKEGQSSKGHSQRSASFDGQPGTFGGYFGVAAPTRLQEVEWRLPPSLSRSSGNTDAPTYPRSEPSFPLSEELRPEAAYPRSDGVYPRITEAPRARSEDGFPVDLGMRMRMCGCGDGCACPGCSLHAGTSTRPSSSSNNANSASPTTSSDGQQHCTDAACGGACLDCTILGLQDFSAVVGFSGAQADLPSKQEGEMTLEGFPTRARGELRLEGYDVDADVERYGKDFDVELDMEGYDAGLAYGENTSTYEQIDEWIREVEALPPPSGPGQAPFEFGEGDPVFEFEANPGAKGAGAGGADGAGAVPEWGAVQMFDLNLDATTTTAASRRSHGGLAGGSPDPNAHPHGAGRSSSTTSSEVAGAVFGVAGGHAPAREARGHPGTAAAMELDHLLPPYMAEQAPFF</sequence>
<dbReference type="GO" id="GO:0045944">
    <property type="term" value="P:positive regulation of transcription by RNA polymerase II"/>
    <property type="evidence" value="ECO:0007669"/>
    <property type="project" value="TreeGrafter"/>
</dbReference>
<evidence type="ECO:0000256" key="3">
    <source>
        <dbReference type="ARBA" id="ARBA00022833"/>
    </source>
</evidence>
<dbReference type="Pfam" id="PF00649">
    <property type="entry name" value="Copper-fist"/>
    <property type="match status" value="1"/>
</dbReference>
<feature type="domain" description="Copper-fist" evidence="9">
    <location>
        <begin position="27"/>
        <end position="66"/>
    </location>
</feature>
<keyword evidence="5" id="KW-0805">Transcription regulation</keyword>
<keyword evidence="7" id="KW-0539">Nucleus</keyword>
<evidence type="ECO:0000256" key="5">
    <source>
        <dbReference type="ARBA" id="ARBA00023015"/>
    </source>
</evidence>
<feature type="region of interest" description="Disordered" evidence="8">
    <location>
        <begin position="331"/>
        <end position="384"/>
    </location>
</feature>
<feature type="region of interest" description="Disordered" evidence="8">
    <location>
        <begin position="405"/>
        <end position="440"/>
    </location>
</feature>
<dbReference type="GO" id="GO:0005634">
    <property type="term" value="C:nucleus"/>
    <property type="evidence" value="ECO:0007669"/>
    <property type="project" value="UniProtKB-SubCell"/>
</dbReference>
<feature type="compositionally biased region" description="Low complexity" evidence="8">
    <location>
        <begin position="490"/>
        <end position="510"/>
    </location>
</feature>
<dbReference type="FunFam" id="3.90.430.10:FF:000001">
    <property type="entry name" value="Copper fist DNA-binding protein"/>
    <property type="match status" value="1"/>
</dbReference>
<dbReference type="Gene3D" id="3.90.430.10">
    <property type="entry name" value="Copper fist DNA-binding domain"/>
    <property type="match status" value="1"/>
</dbReference>
<keyword evidence="6" id="KW-0804">Transcription</keyword>
<evidence type="ECO:0000256" key="2">
    <source>
        <dbReference type="ARBA" id="ARBA00022723"/>
    </source>
</evidence>
<dbReference type="PRINTS" id="PR00617">
    <property type="entry name" value="COPPERFIST"/>
</dbReference>
<protein>
    <recommendedName>
        <fullName evidence="9">Copper-fist domain-containing protein</fullName>
    </recommendedName>
</protein>
<evidence type="ECO:0000313" key="11">
    <source>
        <dbReference type="Proteomes" id="UP001219525"/>
    </source>
</evidence>
<keyword evidence="11" id="KW-1185">Reference proteome</keyword>
<organism evidence="10 11">
    <name type="scientific">Mycena pura</name>
    <dbReference type="NCBI Taxonomy" id="153505"/>
    <lineage>
        <taxon>Eukaryota</taxon>
        <taxon>Fungi</taxon>
        <taxon>Dikarya</taxon>
        <taxon>Basidiomycota</taxon>
        <taxon>Agaricomycotina</taxon>
        <taxon>Agaricomycetes</taxon>
        <taxon>Agaricomycetidae</taxon>
        <taxon>Agaricales</taxon>
        <taxon>Marasmiineae</taxon>
        <taxon>Mycenaceae</taxon>
        <taxon>Mycena</taxon>
    </lineage>
</organism>
<dbReference type="GO" id="GO:0000981">
    <property type="term" value="F:DNA-binding transcription factor activity, RNA polymerase II-specific"/>
    <property type="evidence" value="ECO:0007669"/>
    <property type="project" value="TreeGrafter"/>
</dbReference>
<evidence type="ECO:0000256" key="1">
    <source>
        <dbReference type="ARBA" id="ARBA00004123"/>
    </source>
</evidence>
<feature type="compositionally biased region" description="Low complexity" evidence="8">
    <location>
        <begin position="175"/>
        <end position="192"/>
    </location>
</feature>
<dbReference type="AlphaFoldDB" id="A0AAD6YE31"/>
<dbReference type="Proteomes" id="UP001219525">
    <property type="component" value="Unassembled WGS sequence"/>
</dbReference>
<gene>
    <name evidence="10" type="ORF">GGX14DRAFT_441107</name>
</gene>
<evidence type="ECO:0000259" key="9">
    <source>
        <dbReference type="PROSITE" id="PS50073"/>
    </source>
</evidence>
<dbReference type="GO" id="GO:0005507">
    <property type="term" value="F:copper ion binding"/>
    <property type="evidence" value="ECO:0007669"/>
    <property type="project" value="InterPro"/>
</dbReference>
<dbReference type="GO" id="GO:0000978">
    <property type="term" value="F:RNA polymerase II cis-regulatory region sequence-specific DNA binding"/>
    <property type="evidence" value="ECO:0007669"/>
    <property type="project" value="TreeGrafter"/>
</dbReference>
<dbReference type="InterPro" id="IPR036395">
    <property type="entry name" value="Cu_fist_DNA-bd_dom_sf"/>
</dbReference>
<dbReference type="EMBL" id="JARJCW010000015">
    <property type="protein sequence ID" value="KAJ7216311.1"/>
    <property type="molecule type" value="Genomic_DNA"/>
</dbReference>
<dbReference type="GO" id="GO:0006879">
    <property type="term" value="P:intracellular iron ion homeostasis"/>
    <property type="evidence" value="ECO:0007669"/>
    <property type="project" value="TreeGrafter"/>
</dbReference>
<feature type="region of interest" description="Disordered" evidence="8">
    <location>
        <begin position="258"/>
        <end position="289"/>
    </location>
</feature>
<evidence type="ECO:0000256" key="4">
    <source>
        <dbReference type="ARBA" id="ARBA00023008"/>
    </source>
</evidence>
<dbReference type="GO" id="GO:0006878">
    <property type="term" value="P:intracellular copper ion homeostasis"/>
    <property type="evidence" value="ECO:0007669"/>
    <property type="project" value="TreeGrafter"/>
</dbReference>
<keyword evidence="4" id="KW-0186">Copper</keyword>
<dbReference type="SMART" id="SM01090">
    <property type="entry name" value="Copper-fist"/>
    <property type="match status" value="1"/>
</dbReference>
<feature type="region of interest" description="Disordered" evidence="8">
    <location>
        <begin position="93"/>
        <end position="143"/>
    </location>
</feature>
<feature type="region of interest" description="Disordered" evidence="8">
    <location>
        <begin position="161"/>
        <end position="234"/>
    </location>
</feature>